<feature type="domain" description="LysM" evidence="1">
    <location>
        <begin position="53"/>
        <end position="104"/>
    </location>
</feature>
<dbReference type="Proteomes" id="UP000322025">
    <property type="component" value="Unassembled WGS sequence"/>
</dbReference>
<dbReference type="CDD" id="cd00118">
    <property type="entry name" value="LysM"/>
    <property type="match status" value="1"/>
</dbReference>
<protein>
    <submittedName>
        <fullName evidence="2">LysM peptidoglycan-binding domain-containing protein</fullName>
    </submittedName>
</protein>
<dbReference type="SMART" id="SM00257">
    <property type="entry name" value="LysM"/>
    <property type="match status" value="1"/>
</dbReference>
<dbReference type="SUPFAM" id="SSF54106">
    <property type="entry name" value="LysM domain"/>
    <property type="match status" value="1"/>
</dbReference>
<keyword evidence="3" id="KW-1185">Reference proteome</keyword>
<dbReference type="PROSITE" id="PS51782">
    <property type="entry name" value="LYSM"/>
    <property type="match status" value="1"/>
</dbReference>
<dbReference type="InterPro" id="IPR018392">
    <property type="entry name" value="LysM"/>
</dbReference>
<name>A0A5M9HXB0_9FIRM</name>
<proteinExistence type="predicted"/>
<sequence>MRKRSSVRPGKKSFKRLFAGVILILIICVSFGAFFVSAHEKSGTDDIVYKYYKSIEIHPGDTLWNIAEDTMTDEYSSVAEYVQVLKDMNNLHSDDIQAGQNLIIAYNDTAYLE</sequence>
<gene>
    <name evidence="2" type="ORF">FNY66_07060</name>
</gene>
<dbReference type="OrthoDB" id="1716479at2"/>
<dbReference type="RefSeq" id="WP_150310691.1">
    <property type="nucleotide sequence ID" value="NZ_VMSO01000007.1"/>
</dbReference>
<evidence type="ECO:0000313" key="3">
    <source>
        <dbReference type="Proteomes" id="UP000322025"/>
    </source>
</evidence>
<dbReference type="Gene3D" id="3.10.350.10">
    <property type="entry name" value="LysM domain"/>
    <property type="match status" value="1"/>
</dbReference>
<organism evidence="2 3">
    <name type="scientific">Mediterraneibacter catenae</name>
    <dbReference type="NCBI Taxonomy" id="2594882"/>
    <lineage>
        <taxon>Bacteria</taxon>
        <taxon>Bacillati</taxon>
        <taxon>Bacillota</taxon>
        <taxon>Clostridia</taxon>
        <taxon>Lachnospirales</taxon>
        <taxon>Lachnospiraceae</taxon>
        <taxon>Mediterraneibacter</taxon>
    </lineage>
</organism>
<dbReference type="AlphaFoldDB" id="A0A5M9HXB0"/>
<evidence type="ECO:0000313" key="2">
    <source>
        <dbReference type="EMBL" id="KAA8501624.1"/>
    </source>
</evidence>
<accession>A0A5M9HXB0</accession>
<dbReference type="EMBL" id="VMSO01000007">
    <property type="protein sequence ID" value="KAA8501624.1"/>
    <property type="molecule type" value="Genomic_DNA"/>
</dbReference>
<dbReference type="InterPro" id="IPR036779">
    <property type="entry name" value="LysM_dom_sf"/>
</dbReference>
<comment type="caution">
    <text evidence="2">The sequence shown here is derived from an EMBL/GenBank/DDBJ whole genome shotgun (WGS) entry which is preliminary data.</text>
</comment>
<dbReference type="Pfam" id="PF01476">
    <property type="entry name" value="LysM"/>
    <property type="match status" value="1"/>
</dbReference>
<evidence type="ECO:0000259" key="1">
    <source>
        <dbReference type="PROSITE" id="PS51782"/>
    </source>
</evidence>
<reference evidence="2" key="1">
    <citation type="submission" date="2019-07" db="EMBL/GenBank/DDBJ databases">
        <authorList>
            <person name="Wongkuna S."/>
            <person name="Scaria J."/>
        </authorList>
    </citation>
    <scope>NUCLEOTIDE SEQUENCE [LARGE SCALE GENOMIC DNA]</scope>
    <source>
        <strain evidence="2">SW178</strain>
    </source>
</reference>